<proteinExistence type="predicted"/>
<feature type="region of interest" description="Disordered" evidence="1">
    <location>
        <begin position="209"/>
        <end position="241"/>
    </location>
</feature>
<dbReference type="eggNOG" id="ENOG502S063">
    <property type="taxonomic scope" value="Eukaryota"/>
</dbReference>
<evidence type="ECO:0000313" key="2">
    <source>
        <dbReference type="EMBL" id="ETW03832.1"/>
    </source>
</evidence>
<dbReference type="AlphaFoldDB" id="A0A024UD78"/>
<dbReference type="OrthoDB" id="79589at2759"/>
<feature type="compositionally biased region" description="Acidic residues" evidence="1">
    <location>
        <begin position="17"/>
        <end position="30"/>
    </location>
</feature>
<accession>A0A024UD78</accession>
<protein>
    <submittedName>
        <fullName evidence="2">Uncharacterized protein</fullName>
    </submittedName>
</protein>
<reference evidence="2" key="1">
    <citation type="submission" date="2013-12" db="EMBL/GenBank/DDBJ databases">
        <title>The Genome Sequence of Aphanomyces invadans NJM9701.</title>
        <authorList>
            <consortium name="The Broad Institute Genomics Platform"/>
            <person name="Russ C."/>
            <person name="Tyler B."/>
            <person name="van West P."/>
            <person name="Dieguez-Uribeondo J."/>
            <person name="Young S.K."/>
            <person name="Zeng Q."/>
            <person name="Gargeya S."/>
            <person name="Fitzgerald M."/>
            <person name="Abouelleil A."/>
            <person name="Alvarado L."/>
            <person name="Chapman S.B."/>
            <person name="Gainer-Dewar J."/>
            <person name="Goldberg J."/>
            <person name="Griggs A."/>
            <person name="Gujja S."/>
            <person name="Hansen M."/>
            <person name="Howarth C."/>
            <person name="Imamovic A."/>
            <person name="Ireland A."/>
            <person name="Larimer J."/>
            <person name="McCowan C."/>
            <person name="Murphy C."/>
            <person name="Pearson M."/>
            <person name="Poon T.W."/>
            <person name="Priest M."/>
            <person name="Roberts A."/>
            <person name="Saif S."/>
            <person name="Shea T."/>
            <person name="Sykes S."/>
            <person name="Wortman J."/>
            <person name="Nusbaum C."/>
            <person name="Birren B."/>
        </authorList>
    </citation>
    <scope>NUCLEOTIDE SEQUENCE [LARGE SCALE GENOMIC DNA]</scope>
    <source>
        <strain evidence="2">NJM9701</strain>
    </source>
</reference>
<dbReference type="VEuPathDB" id="FungiDB:H310_05189"/>
<feature type="region of interest" description="Disordered" evidence="1">
    <location>
        <begin position="127"/>
        <end position="193"/>
    </location>
</feature>
<dbReference type="RefSeq" id="XP_008868061.1">
    <property type="nucleotide sequence ID" value="XM_008869839.1"/>
</dbReference>
<organism evidence="2">
    <name type="scientific">Aphanomyces invadans</name>
    <dbReference type="NCBI Taxonomy" id="157072"/>
    <lineage>
        <taxon>Eukaryota</taxon>
        <taxon>Sar</taxon>
        <taxon>Stramenopiles</taxon>
        <taxon>Oomycota</taxon>
        <taxon>Saprolegniomycetes</taxon>
        <taxon>Saprolegniales</taxon>
        <taxon>Verrucalvaceae</taxon>
        <taxon>Aphanomyces</taxon>
    </lineage>
</organism>
<feature type="region of interest" description="Disordered" evidence="1">
    <location>
        <begin position="1"/>
        <end position="32"/>
    </location>
</feature>
<name>A0A024UD78_9STRA</name>
<feature type="compositionally biased region" description="Low complexity" evidence="1">
    <location>
        <begin position="147"/>
        <end position="159"/>
    </location>
</feature>
<gene>
    <name evidence="2" type="ORF">H310_05189</name>
</gene>
<dbReference type="EMBL" id="KI913959">
    <property type="protein sequence ID" value="ETW03832.1"/>
    <property type="molecule type" value="Genomic_DNA"/>
</dbReference>
<dbReference type="GeneID" id="20082239"/>
<evidence type="ECO:0000256" key="1">
    <source>
        <dbReference type="SAM" id="MobiDB-lite"/>
    </source>
</evidence>
<sequence>MADGGGGPAYVFHMEDADAGDDDGGDDDGGDIAGLLSQAGAITDSAIASGILVPDHPCATDNVAGSTHQPTAELCAGSVADTATTDRLIHDHAASRPQDVLPNVGNPDAPELAVAMLSMPTAASGVDLSAFTGDDRPQHEIPTPLVSHPSSSPRPQSAPQTVGDVPSPHKAAPLATQHDMPNNLCEPSSAGAASPPILSGVAISASALLPTSPLHGPEPPPPVHGRSPHHRRRRDSGIHTVCPSRTFTDTAQCKIAYVTALRHLAKTKMPSTAMEQPPISSAPPSIILSHWTVDSAVDHLVKLAHDASIAPPCTPSANAPIVDTAVEKLAKPKPRHSPKLGAYATVEDARECRFRPKKTRASVRAMKNPACGYDFVTRTAETDSANDFIGRMDAAEQNRQKRLELIRGEEAYNVRQNKRQCPKCGMVQSFAEWRDKKKRCTFCGVTFVLPKVWSDVSDTFLERMEEWGRHHEANQVKIRQAVTLLERTRGTVAKSSRQKFLEKRLASRQHTDDPLAFIHDFLTQTRKQLPARSGQRRIQVPPNFPERLMQAIAAMAAAQPPALPDNSRHAI</sequence>